<dbReference type="RefSeq" id="WP_344238602.1">
    <property type="nucleotide sequence ID" value="NZ_BAAAPH010000022.1"/>
</dbReference>
<accession>A0ABN2E2T3</accession>
<dbReference type="NCBIfam" id="NF000582">
    <property type="entry name" value="PRK00006.1"/>
    <property type="match status" value="1"/>
</dbReference>
<protein>
    <submittedName>
        <fullName evidence="3">3-hydroxyacyl-ACP dehydratase FabZ</fullName>
    </submittedName>
</protein>
<keyword evidence="2" id="KW-0456">Lyase</keyword>
<evidence type="ECO:0000256" key="1">
    <source>
        <dbReference type="ARBA" id="ARBA00009174"/>
    </source>
</evidence>
<dbReference type="PANTHER" id="PTHR30272:SF1">
    <property type="entry name" value="3-HYDROXYACYL-[ACYL-CARRIER-PROTEIN] DEHYDRATASE"/>
    <property type="match status" value="1"/>
</dbReference>
<keyword evidence="4" id="KW-1185">Reference proteome</keyword>
<evidence type="ECO:0000313" key="4">
    <source>
        <dbReference type="Proteomes" id="UP001501705"/>
    </source>
</evidence>
<dbReference type="Proteomes" id="UP001501705">
    <property type="component" value="Unassembled WGS sequence"/>
</dbReference>
<reference evidence="3 4" key="1">
    <citation type="journal article" date="2019" name="Int. J. Syst. Evol. Microbiol.">
        <title>The Global Catalogue of Microorganisms (GCM) 10K type strain sequencing project: providing services to taxonomists for standard genome sequencing and annotation.</title>
        <authorList>
            <consortium name="The Broad Institute Genomics Platform"/>
            <consortium name="The Broad Institute Genome Sequencing Center for Infectious Disease"/>
            <person name="Wu L."/>
            <person name="Ma J."/>
        </authorList>
    </citation>
    <scope>NUCLEOTIDE SEQUENCE [LARGE SCALE GENOMIC DNA]</scope>
    <source>
        <strain evidence="3 4">JCM 15572</strain>
    </source>
</reference>
<dbReference type="InterPro" id="IPR013114">
    <property type="entry name" value="FabA_FabZ"/>
</dbReference>
<proteinExistence type="inferred from homology"/>
<dbReference type="CDD" id="cd01288">
    <property type="entry name" value="FabZ"/>
    <property type="match status" value="1"/>
</dbReference>
<dbReference type="Gene3D" id="3.10.129.10">
    <property type="entry name" value="Hotdog Thioesterase"/>
    <property type="match status" value="1"/>
</dbReference>
<evidence type="ECO:0000256" key="2">
    <source>
        <dbReference type="ARBA" id="ARBA00023239"/>
    </source>
</evidence>
<dbReference type="EMBL" id="BAAAPH010000022">
    <property type="protein sequence ID" value="GAA1594611.1"/>
    <property type="molecule type" value="Genomic_DNA"/>
</dbReference>
<comment type="caution">
    <text evidence="3">The sequence shown here is derived from an EMBL/GenBank/DDBJ whole genome shotgun (WGS) entry which is preliminary data.</text>
</comment>
<evidence type="ECO:0000313" key="3">
    <source>
        <dbReference type="EMBL" id="GAA1594611.1"/>
    </source>
</evidence>
<name>A0ABN2E2T3_9ACTN</name>
<dbReference type="PANTHER" id="PTHR30272">
    <property type="entry name" value="3-HYDROXYACYL-[ACYL-CARRIER-PROTEIN] DEHYDRATASE"/>
    <property type="match status" value="1"/>
</dbReference>
<organism evidence="3 4">
    <name type="scientific">Kribbella hippodromi</name>
    <dbReference type="NCBI Taxonomy" id="434347"/>
    <lineage>
        <taxon>Bacteria</taxon>
        <taxon>Bacillati</taxon>
        <taxon>Actinomycetota</taxon>
        <taxon>Actinomycetes</taxon>
        <taxon>Propionibacteriales</taxon>
        <taxon>Kribbellaceae</taxon>
        <taxon>Kribbella</taxon>
    </lineage>
</organism>
<comment type="similarity">
    <text evidence="1">Belongs to the thioester dehydratase family. FabZ subfamily.</text>
</comment>
<dbReference type="Pfam" id="PF07977">
    <property type="entry name" value="FabA"/>
    <property type="match status" value="1"/>
</dbReference>
<gene>
    <name evidence="3" type="primary">fabZ</name>
    <name evidence="3" type="ORF">GCM10009804_59070</name>
</gene>
<dbReference type="SUPFAM" id="SSF54637">
    <property type="entry name" value="Thioesterase/thiol ester dehydrase-isomerase"/>
    <property type="match status" value="1"/>
</dbReference>
<sequence length="173" mass="18492">MTSTPPAPVGAAVAVPRVRELSADEIARLLPHRYPFFLLDRVTSVEPGVRAEAIKSVTASDPVLAGHFPGRMLYPGVLLVECVAQLAAVIYGSAAAARTTGELVADVAERVGYLAEIKQAKFLRTVVPGDQLVIRAQTGPRMRDLMSVTGQASVGREVVMTTRLVVTERNDSQ</sequence>
<dbReference type="InterPro" id="IPR029069">
    <property type="entry name" value="HotDog_dom_sf"/>
</dbReference>